<evidence type="ECO:0000313" key="2">
    <source>
        <dbReference type="Proteomes" id="UP000596427"/>
    </source>
</evidence>
<proteinExistence type="predicted"/>
<reference evidence="1 2" key="1">
    <citation type="submission" date="2020-10" db="EMBL/GenBank/DDBJ databases">
        <title>Degradation of 1,4-Dioxane by Xanthobacter sp. YN2, via a Novel Group-2 Soluble Di-Iron Monooxygenase.</title>
        <authorList>
            <person name="Ma F."/>
            <person name="Wang Y."/>
            <person name="Yang J."/>
            <person name="Guo H."/>
            <person name="Su D."/>
            <person name="Yu L."/>
        </authorList>
    </citation>
    <scope>NUCLEOTIDE SEQUENCE [LARGE SCALE GENOMIC DNA]</scope>
    <source>
        <strain evidence="1 2">YN2</strain>
    </source>
</reference>
<dbReference type="SUPFAM" id="SSF48452">
    <property type="entry name" value="TPR-like"/>
    <property type="match status" value="2"/>
</dbReference>
<dbReference type="InterPro" id="IPR011990">
    <property type="entry name" value="TPR-like_helical_dom_sf"/>
</dbReference>
<dbReference type="RefSeq" id="WP_203195819.1">
    <property type="nucleotide sequence ID" value="NZ_CP063362.1"/>
</dbReference>
<dbReference type="KEGG" id="xdi:EZH22_11880"/>
<organism evidence="1 2">
    <name type="scientific">Xanthobacter dioxanivorans</name>
    <dbReference type="NCBI Taxonomy" id="2528964"/>
    <lineage>
        <taxon>Bacteria</taxon>
        <taxon>Pseudomonadati</taxon>
        <taxon>Pseudomonadota</taxon>
        <taxon>Alphaproteobacteria</taxon>
        <taxon>Hyphomicrobiales</taxon>
        <taxon>Xanthobacteraceae</taxon>
        <taxon>Xanthobacter</taxon>
    </lineage>
</organism>
<gene>
    <name evidence="1" type="ORF">EZH22_11880</name>
</gene>
<name>A0A974SLU2_9HYPH</name>
<accession>A0A974SLU2</accession>
<dbReference type="Gene3D" id="1.25.40.10">
    <property type="entry name" value="Tetratricopeptide repeat domain"/>
    <property type="match status" value="2"/>
</dbReference>
<dbReference type="AlphaFoldDB" id="A0A974SLU2"/>
<keyword evidence="2" id="KW-1185">Reference proteome</keyword>
<sequence>MTIDSGTGITLEMSPSDPRGEVIERCAQEVASTAAADVDLPLPQRFEAFVSRLSTALAATGLNVDRLPDADFAMRFELDFETGLIVGRHETLSPFAVADEGVPGRLMSAVRDAFSKDRGLAASITEKTERGDHGGAAATALSEEARAAAVLSRSPHLLDAMLRIDREALADNVRNELLLRMALLAGLQGRHLDAGNAAEELLARDGDLDEQVRFGLQNLSAIAALHRGEKEFALSTWRALLRSGDRIDAGERAWVWRNLSMALDPGGAEALQAAECSVDAFLEAGNNRQAAISLKQLSRLQEDVEPGSAIAQHERMLALLDRKGILNGEMRADILHRKARKLLDLRDLDEAHSSAMKAVALRRGLVGAEEQLIASLHLAVITAEQMGDCDAAERLRAEARTLEKESGSVHFAFARRVAALMDAFDATEASALVKEAEENGDPDLIAGAGTAAIIKDPGPSPLQKLGRLEALLRKLERLGARKGTMHPVKLAIAQILRDEGEYQRSAAWYRTIIADAPLDVVAHQSLVDVLWKAEDWGAAAIALRGQLDRFGEAPNRLFAYGRSLFEAGDMSGAVLALSKACTLLDETSELRATAMELRERAFALGATILPEVPQISPAIPVTLAEVDRALQSFAHFISSAKRMEFWQRPKGTKNHKWINRPEARGQTLLHTFVQAVFGERVEVFEELATGAGRLDLLLRFAGGLSVIIELKMCGAPYTTAYAISGEDQIHHYMENRRVYVGFLVVFDGRARDAGNPLLTASEKLKGSVTEILIDVRPTVGGFA</sequence>
<dbReference type="EMBL" id="CP063362">
    <property type="protein sequence ID" value="QRG08903.1"/>
    <property type="molecule type" value="Genomic_DNA"/>
</dbReference>
<dbReference type="Proteomes" id="UP000596427">
    <property type="component" value="Chromosome"/>
</dbReference>
<evidence type="ECO:0000313" key="1">
    <source>
        <dbReference type="EMBL" id="QRG08903.1"/>
    </source>
</evidence>
<protein>
    <submittedName>
        <fullName evidence="1">Uncharacterized protein</fullName>
    </submittedName>
</protein>